<comment type="subcellular location">
    <subcellularLocation>
        <location evidence="1">Cell membrane</location>
    </subcellularLocation>
</comment>
<feature type="domain" description="HAMP" evidence="9">
    <location>
        <begin position="207"/>
        <end position="260"/>
    </location>
</feature>
<name>A0ABU3HBT6_9BACL</name>
<dbReference type="Pfam" id="PF00015">
    <property type="entry name" value="MCPsignal"/>
    <property type="match status" value="1"/>
</dbReference>
<sequence length="565" mass="60353">MTILHSIKSKLLGSFSLVLILLVAVGTINFVQMNSIESTYKQLIDGRSTAVSLIKDLGIAINDEKIATNSYLLYSDSASLEQYTAAIARYKKLSYQLEAITNDPDEWLLLQGLNLLQIQYTNYAEQMLDLKAQNKTADYMAIGSTSIEPISRKFYEAAQKLTNIQESLLKEGMANAETQTAATQRLSLVISVLAIITGLTVALWISRSISRPVLLLSNAAKVISGGDLTMQQLKISRKDEIGTLAASFNIMADHLRRLIQEVGMNAEQVAAASQELTAGADQTAKATEQVVEITGEVATGAERQLGTVRDGLKAIHHMSEEAEMLSTEATTVSEKADSSAQLAQEGSLNIRTAIDTMRNIEETVSDISHEVTVLGERSQDINQLVNVISEIAGKTNLLALNAAIEAARAGDAGRGFAVVAAEVRKLAEQSAASAQNIAGLVENIQEHTMTTVQKVALGTQVVSSGMDAVLAAGNSFDRIYSSIQGVAVQMAKVTASSQDISESTQQLVSTFEHISAVADNTAAGTESVSAASQEQLATMEEISGSASALARMSEELIGMVNKFKV</sequence>
<evidence type="ECO:0000256" key="3">
    <source>
        <dbReference type="ARBA" id="ARBA00023136"/>
    </source>
</evidence>
<keyword evidence="7" id="KW-1133">Transmembrane helix</keyword>
<dbReference type="InterPro" id="IPR004089">
    <property type="entry name" value="MCPsignal_dom"/>
</dbReference>
<evidence type="ECO:0000256" key="1">
    <source>
        <dbReference type="ARBA" id="ARBA00004236"/>
    </source>
</evidence>
<dbReference type="InterPro" id="IPR024478">
    <property type="entry name" value="HlyB_4HB_MCP"/>
</dbReference>
<evidence type="ECO:0000256" key="4">
    <source>
        <dbReference type="ARBA" id="ARBA00023224"/>
    </source>
</evidence>
<keyword evidence="4 6" id="KW-0807">Transducer</keyword>
<evidence type="ECO:0000259" key="8">
    <source>
        <dbReference type="PROSITE" id="PS50111"/>
    </source>
</evidence>
<evidence type="ECO:0000256" key="5">
    <source>
        <dbReference type="ARBA" id="ARBA00029447"/>
    </source>
</evidence>
<comment type="similarity">
    <text evidence="5">Belongs to the methyl-accepting chemotaxis (MCP) protein family.</text>
</comment>
<dbReference type="PROSITE" id="PS50111">
    <property type="entry name" value="CHEMOTAXIS_TRANSDUC_2"/>
    <property type="match status" value="1"/>
</dbReference>
<dbReference type="CDD" id="cd06225">
    <property type="entry name" value="HAMP"/>
    <property type="match status" value="1"/>
</dbReference>
<dbReference type="PANTHER" id="PTHR32089:SF112">
    <property type="entry name" value="LYSOZYME-LIKE PROTEIN-RELATED"/>
    <property type="match status" value="1"/>
</dbReference>
<dbReference type="Gene3D" id="6.10.340.10">
    <property type="match status" value="1"/>
</dbReference>
<dbReference type="SMART" id="SM00304">
    <property type="entry name" value="HAMP"/>
    <property type="match status" value="1"/>
</dbReference>
<dbReference type="InterPro" id="IPR003660">
    <property type="entry name" value="HAMP_dom"/>
</dbReference>
<reference evidence="10 11" key="1">
    <citation type="submission" date="2023-07" db="EMBL/GenBank/DDBJ databases">
        <title>Genomic Encyclopedia of Type Strains, Phase IV (KMG-IV): sequencing the most valuable type-strain genomes for metagenomic binning, comparative biology and taxonomic classification.</title>
        <authorList>
            <person name="Goeker M."/>
        </authorList>
    </citation>
    <scope>NUCLEOTIDE SEQUENCE [LARGE SCALE GENOMIC DNA]</scope>
    <source>
        <strain evidence="10 11">T98</strain>
    </source>
</reference>
<keyword evidence="3 7" id="KW-0472">Membrane</keyword>
<keyword evidence="7" id="KW-0812">Transmembrane</keyword>
<dbReference type="PROSITE" id="PS50885">
    <property type="entry name" value="HAMP"/>
    <property type="match status" value="1"/>
</dbReference>
<evidence type="ECO:0000313" key="10">
    <source>
        <dbReference type="EMBL" id="MDT3428279.1"/>
    </source>
</evidence>
<dbReference type="Gene3D" id="1.10.287.950">
    <property type="entry name" value="Methyl-accepting chemotaxis protein"/>
    <property type="match status" value="1"/>
</dbReference>
<evidence type="ECO:0000256" key="2">
    <source>
        <dbReference type="ARBA" id="ARBA00022475"/>
    </source>
</evidence>
<dbReference type="Pfam" id="PF00672">
    <property type="entry name" value="HAMP"/>
    <property type="match status" value="1"/>
</dbReference>
<dbReference type="Proteomes" id="UP001248709">
    <property type="component" value="Unassembled WGS sequence"/>
</dbReference>
<protein>
    <submittedName>
        <fullName evidence="10">Methyl-accepting chemotaxis protein</fullName>
    </submittedName>
</protein>
<evidence type="ECO:0000313" key="11">
    <source>
        <dbReference type="Proteomes" id="UP001248709"/>
    </source>
</evidence>
<dbReference type="SUPFAM" id="SSF58104">
    <property type="entry name" value="Methyl-accepting chemotaxis protein (MCP) signaling domain"/>
    <property type="match status" value="1"/>
</dbReference>
<organism evidence="10 11">
    <name type="scientific">Paenibacillus forsythiae</name>
    <dbReference type="NCBI Taxonomy" id="365616"/>
    <lineage>
        <taxon>Bacteria</taxon>
        <taxon>Bacillati</taxon>
        <taxon>Bacillota</taxon>
        <taxon>Bacilli</taxon>
        <taxon>Bacillales</taxon>
        <taxon>Paenibacillaceae</taxon>
        <taxon>Paenibacillus</taxon>
    </lineage>
</organism>
<accession>A0ABU3HBT6</accession>
<evidence type="ECO:0000256" key="6">
    <source>
        <dbReference type="PROSITE-ProRule" id="PRU00284"/>
    </source>
</evidence>
<dbReference type="EMBL" id="JAUSUY010000019">
    <property type="protein sequence ID" value="MDT3428279.1"/>
    <property type="molecule type" value="Genomic_DNA"/>
</dbReference>
<comment type="caution">
    <text evidence="10">The sequence shown here is derived from an EMBL/GenBank/DDBJ whole genome shotgun (WGS) entry which is preliminary data.</text>
</comment>
<dbReference type="PANTHER" id="PTHR32089">
    <property type="entry name" value="METHYL-ACCEPTING CHEMOTAXIS PROTEIN MCPB"/>
    <property type="match status" value="1"/>
</dbReference>
<proteinExistence type="inferred from homology"/>
<dbReference type="SMART" id="SM00283">
    <property type="entry name" value="MA"/>
    <property type="match status" value="1"/>
</dbReference>
<evidence type="ECO:0000259" key="9">
    <source>
        <dbReference type="PROSITE" id="PS50885"/>
    </source>
</evidence>
<feature type="domain" description="Methyl-accepting transducer" evidence="8">
    <location>
        <begin position="279"/>
        <end position="522"/>
    </location>
</feature>
<dbReference type="Pfam" id="PF12729">
    <property type="entry name" value="4HB_MCP_1"/>
    <property type="match status" value="1"/>
</dbReference>
<keyword evidence="11" id="KW-1185">Reference proteome</keyword>
<gene>
    <name evidence="10" type="ORF">J2Z22_003871</name>
</gene>
<feature type="transmembrane region" description="Helical" evidence="7">
    <location>
        <begin position="186"/>
        <end position="205"/>
    </location>
</feature>
<dbReference type="RefSeq" id="WP_025697463.1">
    <property type="nucleotide sequence ID" value="NZ_JAUSUY010000019.1"/>
</dbReference>
<evidence type="ECO:0000256" key="7">
    <source>
        <dbReference type="SAM" id="Phobius"/>
    </source>
</evidence>
<keyword evidence="2" id="KW-1003">Cell membrane</keyword>